<keyword evidence="1" id="KW-0472">Membrane</keyword>
<evidence type="ECO:0000256" key="1">
    <source>
        <dbReference type="SAM" id="Phobius"/>
    </source>
</evidence>
<dbReference type="Gene3D" id="1.10.510.10">
    <property type="entry name" value="Transferase(Phosphotransferase) domain 1"/>
    <property type="match status" value="1"/>
</dbReference>
<protein>
    <recommendedName>
        <fullName evidence="3">Serine-threonine/tyrosine-protein kinase catalytic domain-containing protein</fullName>
    </recommendedName>
</protein>
<keyword evidence="1" id="KW-1133">Transmembrane helix</keyword>
<accession>A0A6N2MWY5</accession>
<dbReference type="SUPFAM" id="SSF56112">
    <property type="entry name" value="Protein kinase-like (PK-like)"/>
    <property type="match status" value="1"/>
</dbReference>
<organism evidence="2">
    <name type="scientific">Salix viminalis</name>
    <name type="common">Common osier</name>
    <name type="synonym">Basket willow</name>
    <dbReference type="NCBI Taxonomy" id="40686"/>
    <lineage>
        <taxon>Eukaryota</taxon>
        <taxon>Viridiplantae</taxon>
        <taxon>Streptophyta</taxon>
        <taxon>Embryophyta</taxon>
        <taxon>Tracheophyta</taxon>
        <taxon>Spermatophyta</taxon>
        <taxon>Magnoliopsida</taxon>
        <taxon>eudicotyledons</taxon>
        <taxon>Gunneridae</taxon>
        <taxon>Pentapetalae</taxon>
        <taxon>rosids</taxon>
        <taxon>fabids</taxon>
        <taxon>Malpighiales</taxon>
        <taxon>Salicaceae</taxon>
        <taxon>Saliceae</taxon>
        <taxon>Salix</taxon>
    </lineage>
</organism>
<name>A0A6N2MWY5_SALVM</name>
<sequence length="195" mass="22336">MQQWRRVSKGRNCISAIVLVNMDMSHADNIPNKGTSCLTWYGELVDVAQYNMSDKYDLYVRVDAFELDCGKLLMRFSFCQLFVTFHLFCTNTFIVLGLEQKVLTLFSYMSPEYAVFGKFSLKSYVFSFGVMLLEIVLYHPQEALKCIKIDVMDRPFMLAVVFMLNSSETTIPSAKQLAFTFREPCSSPHEVVSGC</sequence>
<dbReference type="PANTHER" id="PTHR27006">
    <property type="entry name" value="PROMASTIGOTE SURFACE ANTIGEN PROTEIN PSA"/>
    <property type="match status" value="1"/>
</dbReference>
<dbReference type="PANTHER" id="PTHR27006:SF586">
    <property type="entry name" value="CYSTEINE-RICH RECEPTOR-LIKE PROTEIN KINASE 10"/>
    <property type="match status" value="1"/>
</dbReference>
<evidence type="ECO:0008006" key="3">
    <source>
        <dbReference type="Google" id="ProtNLM"/>
    </source>
</evidence>
<gene>
    <name evidence="2" type="ORF">SVIM_LOCUS432950</name>
</gene>
<dbReference type="AlphaFoldDB" id="A0A6N2MWY5"/>
<keyword evidence="1" id="KW-0812">Transmembrane</keyword>
<proteinExistence type="predicted"/>
<feature type="transmembrane region" description="Helical" evidence="1">
    <location>
        <begin position="81"/>
        <end position="99"/>
    </location>
</feature>
<evidence type="ECO:0000313" key="2">
    <source>
        <dbReference type="EMBL" id="VFU59051.1"/>
    </source>
</evidence>
<reference evidence="2" key="1">
    <citation type="submission" date="2019-03" db="EMBL/GenBank/DDBJ databases">
        <authorList>
            <person name="Mank J."/>
            <person name="Almeida P."/>
        </authorList>
    </citation>
    <scope>NUCLEOTIDE SEQUENCE</scope>
    <source>
        <strain evidence="2">78183</strain>
    </source>
</reference>
<dbReference type="InterPro" id="IPR011009">
    <property type="entry name" value="Kinase-like_dom_sf"/>
</dbReference>
<dbReference type="EMBL" id="CAADRP010002018">
    <property type="protein sequence ID" value="VFU59051.1"/>
    <property type="molecule type" value="Genomic_DNA"/>
</dbReference>
<feature type="transmembrane region" description="Helical" evidence="1">
    <location>
        <begin position="119"/>
        <end position="138"/>
    </location>
</feature>